<feature type="non-terminal residue" evidence="3">
    <location>
        <position position="253"/>
    </location>
</feature>
<comment type="caution">
    <text evidence="3">The sequence shown here is derived from an EMBL/GenBank/DDBJ whole genome shotgun (WGS) entry which is preliminary data.</text>
</comment>
<evidence type="ECO:0000313" key="3">
    <source>
        <dbReference type="EMBL" id="MFD0853965.1"/>
    </source>
</evidence>
<dbReference type="PANTHER" id="PTHR32294">
    <property type="entry name" value="DNA POLYMERASE III SUBUNIT ALPHA"/>
    <property type="match status" value="1"/>
</dbReference>
<keyword evidence="4" id="KW-1185">Reference proteome</keyword>
<evidence type="ECO:0000259" key="2">
    <source>
        <dbReference type="Pfam" id="PF14579"/>
    </source>
</evidence>
<evidence type="ECO:0000313" key="4">
    <source>
        <dbReference type="Proteomes" id="UP001597083"/>
    </source>
</evidence>
<dbReference type="PANTHER" id="PTHR32294:SF4">
    <property type="entry name" value="ERROR-PRONE DNA POLYMERASE"/>
    <property type="match status" value="1"/>
</dbReference>
<protein>
    <recommendedName>
        <fullName evidence="2">DNA polymerase helix-hairpin-helix motif domain-containing protein</fullName>
    </recommendedName>
</protein>
<evidence type="ECO:0000256" key="1">
    <source>
        <dbReference type="SAM" id="MobiDB-lite"/>
    </source>
</evidence>
<accession>A0ABW3CJ75</accession>
<dbReference type="Gene3D" id="1.10.150.870">
    <property type="match status" value="1"/>
</dbReference>
<dbReference type="InterPro" id="IPR029460">
    <property type="entry name" value="DNAPol_HHH"/>
</dbReference>
<dbReference type="Pfam" id="PF14579">
    <property type="entry name" value="HHH_6"/>
    <property type="match status" value="1"/>
</dbReference>
<proteinExistence type="predicted"/>
<feature type="region of interest" description="Disordered" evidence="1">
    <location>
        <begin position="187"/>
        <end position="224"/>
    </location>
</feature>
<feature type="domain" description="DNA polymerase helix-hairpin-helix motif" evidence="2">
    <location>
        <begin position="98"/>
        <end position="189"/>
    </location>
</feature>
<feature type="region of interest" description="Disordered" evidence="1">
    <location>
        <begin position="234"/>
        <end position="253"/>
    </location>
</feature>
<dbReference type="InterPro" id="IPR004805">
    <property type="entry name" value="DnaE2/DnaE/PolC"/>
</dbReference>
<dbReference type="SUPFAM" id="SSF81585">
    <property type="entry name" value="PsbU/PolX domain-like"/>
    <property type="match status" value="1"/>
</dbReference>
<sequence>MGAKRAPERVERLRQRLLDGMAERGIPQHIAEDVYEKILGFTGFGFPESHAQSFAHLVYASAYLKRHYPAAFTAALVRNQPMGFYSSQSLLSDARHHGVVVRGVDINASDVYPTLEEPLPVESDHPHAPSKPQPAIRLGFSGIRNLGEDTAKAIAAGRPYTSMEDLARRVRLSTAALEALATAGAFGSVPVKDGHEPGKDGYEPEKGSREPRKDGGEPRQTLSRREALWAAGALAGTGPGQLEGVTPGATAPA</sequence>
<reference evidence="4" key="1">
    <citation type="journal article" date="2019" name="Int. J. Syst. Evol. Microbiol.">
        <title>The Global Catalogue of Microorganisms (GCM) 10K type strain sequencing project: providing services to taxonomists for standard genome sequencing and annotation.</title>
        <authorList>
            <consortium name="The Broad Institute Genomics Platform"/>
            <consortium name="The Broad Institute Genome Sequencing Center for Infectious Disease"/>
            <person name="Wu L."/>
            <person name="Ma J."/>
        </authorList>
    </citation>
    <scope>NUCLEOTIDE SEQUENCE [LARGE SCALE GENOMIC DNA]</scope>
    <source>
        <strain evidence="4">JCM 31696</strain>
    </source>
</reference>
<name>A0ABW3CJ75_9ACTN</name>
<gene>
    <name evidence="3" type="ORF">ACFQ07_17135</name>
</gene>
<organism evidence="3 4">
    <name type="scientific">Actinomadura adrarensis</name>
    <dbReference type="NCBI Taxonomy" id="1819600"/>
    <lineage>
        <taxon>Bacteria</taxon>
        <taxon>Bacillati</taxon>
        <taxon>Actinomycetota</taxon>
        <taxon>Actinomycetes</taxon>
        <taxon>Streptosporangiales</taxon>
        <taxon>Thermomonosporaceae</taxon>
        <taxon>Actinomadura</taxon>
    </lineage>
</organism>
<dbReference type="Proteomes" id="UP001597083">
    <property type="component" value="Unassembled WGS sequence"/>
</dbReference>
<feature type="compositionally biased region" description="Basic and acidic residues" evidence="1">
    <location>
        <begin position="192"/>
        <end position="224"/>
    </location>
</feature>
<dbReference type="EMBL" id="JBHTIR010002590">
    <property type="protein sequence ID" value="MFD0853965.1"/>
    <property type="molecule type" value="Genomic_DNA"/>
</dbReference>